<sequence length="207" mass="23258">MQTVRKTSILFSSILIFLLLQGCGSNDTSHNYATTLGEGISIGTTDEGAVMAANTNTLKNIAQEIGSMIKSNVSKHNQQEAIDFNKETNYCDISGLKVSKNSGTMEKITHNQSYDNCQEAGNQHHGKLNINYRGMDDEGKYPKYLNLEISEDYTFNNTKLKKNLSVESQIVYRINNEIQEIQVKINGELNFNNVNYGLQNIIQTLKY</sequence>
<name>A0A6S6TKV0_9BACT</name>
<organism evidence="2">
    <name type="scientific">uncultured Sulfurovum sp</name>
    <dbReference type="NCBI Taxonomy" id="269237"/>
    <lineage>
        <taxon>Bacteria</taxon>
        <taxon>Pseudomonadati</taxon>
        <taxon>Campylobacterota</taxon>
        <taxon>Epsilonproteobacteria</taxon>
        <taxon>Campylobacterales</taxon>
        <taxon>Sulfurovaceae</taxon>
        <taxon>Sulfurovum</taxon>
        <taxon>environmental samples</taxon>
    </lineage>
</organism>
<accession>A0A6S6TKV0</accession>
<dbReference type="EMBL" id="CACVAX010000056">
    <property type="protein sequence ID" value="CAA6819895.1"/>
    <property type="molecule type" value="Genomic_DNA"/>
</dbReference>
<keyword evidence="1" id="KW-0732">Signal</keyword>
<feature type="chain" id="PRO_5027576032" description="Lipoprotein" evidence="1">
    <location>
        <begin position="23"/>
        <end position="207"/>
    </location>
</feature>
<reference evidence="2" key="1">
    <citation type="submission" date="2020-01" db="EMBL/GenBank/DDBJ databases">
        <authorList>
            <person name="Meier V. D."/>
            <person name="Meier V D."/>
        </authorList>
    </citation>
    <scope>NUCLEOTIDE SEQUENCE</scope>
    <source>
        <strain evidence="2">HLG_WM_MAG_04</strain>
    </source>
</reference>
<feature type="signal peptide" evidence="1">
    <location>
        <begin position="1"/>
        <end position="22"/>
    </location>
</feature>
<proteinExistence type="predicted"/>
<evidence type="ECO:0008006" key="3">
    <source>
        <dbReference type="Google" id="ProtNLM"/>
    </source>
</evidence>
<evidence type="ECO:0000256" key="1">
    <source>
        <dbReference type="SAM" id="SignalP"/>
    </source>
</evidence>
<dbReference type="AlphaFoldDB" id="A0A6S6TKV0"/>
<protein>
    <recommendedName>
        <fullName evidence="3">Lipoprotein</fullName>
    </recommendedName>
</protein>
<gene>
    <name evidence="2" type="ORF">HELGO_WM8922</name>
</gene>
<evidence type="ECO:0000313" key="2">
    <source>
        <dbReference type="EMBL" id="CAA6819895.1"/>
    </source>
</evidence>
<dbReference type="PROSITE" id="PS51257">
    <property type="entry name" value="PROKAR_LIPOPROTEIN"/>
    <property type="match status" value="1"/>
</dbReference>